<dbReference type="PANTHER" id="PTHR24276:SF98">
    <property type="entry name" value="FI18310P1-RELATED"/>
    <property type="match status" value="1"/>
</dbReference>
<comment type="caution">
    <text evidence="6">The sequence shown here is derived from an EMBL/GenBank/DDBJ whole genome shotgun (WGS) entry which is preliminary data.</text>
</comment>
<accession>A0A922CDW1</accession>
<evidence type="ECO:0000313" key="7">
    <source>
        <dbReference type="Proteomes" id="UP000791440"/>
    </source>
</evidence>
<evidence type="ECO:0000256" key="2">
    <source>
        <dbReference type="ARBA" id="ARBA00022801"/>
    </source>
</evidence>
<gene>
    <name evidence="6" type="ORF">O3G_MSEX002795</name>
</gene>
<dbReference type="SUPFAM" id="SSF50494">
    <property type="entry name" value="Trypsin-like serine proteases"/>
    <property type="match status" value="1"/>
</dbReference>
<reference evidence="6" key="1">
    <citation type="journal article" date="2016" name="Insect Biochem. Mol. Biol.">
        <title>Multifaceted biological insights from a draft genome sequence of the tobacco hornworm moth, Manduca sexta.</title>
        <authorList>
            <person name="Kanost M.R."/>
            <person name="Arrese E.L."/>
            <person name="Cao X."/>
            <person name="Chen Y.R."/>
            <person name="Chellapilla S."/>
            <person name="Goldsmith M.R."/>
            <person name="Grosse-Wilde E."/>
            <person name="Heckel D.G."/>
            <person name="Herndon N."/>
            <person name="Jiang H."/>
            <person name="Papanicolaou A."/>
            <person name="Qu J."/>
            <person name="Soulages J.L."/>
            <person name="Vogel H."/>
            <person name="Walters J."/>
            <person name="Waterhouse R.M."/>
            <person name="Ahn S.J."/>
            <person name="Almeida F.C."/>
            <person name="An C."/>
            <person name="Aqrawi P."/>
            <person name="Bretschneider A."/>
            <person name="Bryant W.B."/>
            <person name="Bucks S."/>
            <person name="Chao H."/>
            <person name="Chevignon G."/>
            <person name="Christen J.M."/>
            <person name="Clarke D.F."/>
            <person name="Dittmer N.T."/>
            <person name="Ferguson L.C.F."/>
            <person name="Garavelou S."/>
            <person name="Gordon K.H.J."/>
            <person name="Gunaratna R.T."/>
            <person name="Han Y."/>
            <person name="Hauser F."/>
            <person name="He Y."/>
            <person name="Heidel-Fischer H."/>
            <person name="Hirsh A."/>
            <person name="Hu Y."/>
            <person name="Jiang H."/>
            <person name="Kalra D."/>
            <person name="Klinner C."/>
            <person name="Konig C."/>
            <person name="Kovar C."/>
            <person name="Kroll A.R."/>
            <person name="Kuwar S.S."/>
            <person name="Lee S.L."/>
            <person name="Lehman R."/>
            <person name="Li K."/>
            <person name="Li Z."/>
            <person name="Liang H."/>
            <person name="Lovelace S."/>
            <person name="Lu Z."/>
            <person name="Mansfield J.H."/>
            <person name="McCulloch K.J."/>
            <person name="Mathew T."/>
            <person name="Morton B."/>
            <person name="Muzny D.M."/>
            <person name="Neunemann D."/>
            <person name="Ongeri F."/>
            <person name="Pauchet Y."/>
            <person name="Pu L.L."/>
            <person name="Pyrousis I."/>
            <person name="Rao X.J."/>
            <person name="Redding A."/>
            <person name="Roesel C."/>
            <person name="Sanchez-Gracia A."/>
            <person name="Schaack S."/>
            <person name="Shukla A."/>
            <person name="Tetreau G."/>
            <person name="Wang Y."/>
            <person name="Xiong G.H."/>
            <person name="Traut W."/>
            <person name="Walsh T.K."/>
            <person name="Worley K.C."/>
            <person name="Wu D."/>
            <person name="Wu W."/>
            <person name="Wu Y.Q."/>
            <person name="Zhang X."/>
            <person name="Zou Z."/>
            <person name="Zucker H."/>
            <person name="Briscoe A.D."/>
            <person name="Burmester T."/>
            <person name="Clem R.J."/>
            <person name="Feyereisen R."/>
            <person name="Grimmelikhuijzen C.J.P."/>
            <person name="Hamodrakas S.J."/>
            <person name="Hansson B.S."/>
            <person name="Huguet E."/>
            <person name="Jermiin L.S."/>
            <person name="Lan Q."/>
            <person name="Lehman H.K."/>
            <person name="Lorenzen M."/>
            <person name="Merzendorfer H."/>
            <person name="Michalopoulos I."/>
            <person name="Morton D.B."/>
            <person name="Muthukrishnan S."/>
            <person name="Oakeshott J.G."/>
            <person name="Palmer W."/>
            <person name="Park Y."/>
            <person name="Passarelli A.L."/>
            <person name="Rozas J."/>
            <person name="Schwartz L.M."/>
            <person name="Smith W."/>
            <person name="Southgate A."/>
            <person name="Vilcinskas A."/>
            <person name="Vogt R."/>
            <person name="Wang P."/>
            <person name="Werren J."/>
            <person name="Yu X.Q."/>
            <person name="Zhou J.J."/>
            <person name="Brown S.J."/>
            <person name="Scherer S.E."/>
            <person name="Richards S."/>
            <person name="Blissard G.W."/>
        </authorList>
    </citation>
    <scope>NUCLEOTIDE SEQUENCE</scope>
</reference>
<evidence type="ECO:0000256" key="4">
    <source>
        <dbReference type="ARBA" id="ARBA00023157"/>
    </source>
</evidence>
<dbReference type="Gene3D" id="2.40.10.10">
    <property type="entry name" value="Trypsin-like serine proteases"/>
    <property type="match status" value="2"/>
</dbReference>
<keyword evidence="3" id="KW-0720">Serine protease</keyword>
<keyword evidence="2" id="KW-0378">Hydrolase</keyword>
<dbReference type="AlphaFoldDB" id="A0A922CDW1"/>
<dbReference type="SMART" id="SM00020">
    <property type="entry name" value="Tryp_SPc"/>
    <property type="match status" value="1"/>
</dbReference>
<dbReference type="PROSITE" id="PS50240">
    <property type="entry name" value="TRYPSIN_DOM"/>
    <property type="match status" value="1"/>
</dbReference>
<dbReference type="InterPro" id="IPR001254">
    <property type="entry name" value="Trypsin_dom"/>
</dbReference>
<sequence length="302" mass="34007">MGAGQIGGIATLLDIDFNNAAGFIGTKAEVTEGQFMVYYLSHAMMFCVGALIESHVVLTPASCVFGERYKFDVYAGSHKFLENAGITRQVHHFCIHRGYNHTSRWEECTTDNLALLVLNQQFSVYKREPGADYVINRVRYGITEPKEDSRIGDPTCRLYGWGSRRNGYLIPLLIELRRMEVTLLPTEKCKQMWNYNNKYLCLRQFMCKSDRFGALCPDDLGSVIVCSGFVHGMMTSRLVDRPCGVGFLDLAKFNKFLTCGVDDSRDVVDHDAFMAFDFTSPKAPVTPTVITPPSHHNHTDSK</sequence>
<dbReference type="GO" id="GO:0004252">
    <property type="term" value="F:serine-type endopeptidase activity"/>
    <property type="evidence" value="ECO:0007669"/>
    <property type="project" value="InterPro"/>
</dbReference>
<dbReference type="GO" id="GO:0006508">
    <property type="term" value="P:proteolysis"/>
    <property type="evidence" value="ECO:0007669"/>
    <property type="project" value="UniProtKB-KW"/>
</dbReference>
<dbReference type="Pfam" id="PF00089">
    <property type="entry name" value="Trypsin"/>
    <property type="match status" value="1"/>
</dbReference>
<dbReference type="InterPro" id="IPR009003">
    <property type="entry name" value="Peptidase_S1_PA"/>
</dbReference>
<dbReference type="EMBL" id="JH668301">
    <property type="protein sequence ID" value="KAG6443285.1"/>
    <property type="molecule type" value="Genomic_DNA"/>
</dbReference>
<reference evidence="6" key="2">
    <citation type="submission" date="2020-12" db="EMBL/GenBank/DDBJ databases">
        <authorList>
            <person name="Kanost M."/>
        </authorList>
    </citation>
    <scope>NUCLEOTIDE SEQUENCE</scope>
</reference>
<evidence type="ECO:0000256" key="1">
    <source>
        <dbReference type="ARBA" id="ARBA00022670"/>
    </source>
</evidence>
<dbReference type="Proteomes" id="UP000791440">
    <property type="component" value="Unassembled WGS sequence"/>
</dbReference>
<feature type="domain" description="Peptidase S1" evidence="5">
    <location>
        <begin position="5"/>
        <end position="262"/>
    </location>
</feature>
<keyword evidence="4" id="KW-1015">Disulfide bond</keyword>
<evidence type="ECO:0000256" key="3">
    <source>
        <dbReference type="ARBA" id="ARBA00022825"/>
    </source>
</evidence>
<protein>
    <recommendedName>
        <fullName evidence="5">Peptidase S1 domain-containing protein</fullName>
    </recommendedName>
</protein>
<keyword evidence="7" id="KW-1185">Reference proteome</keyword>
<dbReference type="InterPro" id="IPR043504">
    <property type="entry name" value="Peptidase_S1_PA_chymotrypsin"/>
</dbReference>
<evidence type="ECO:0000259" key="5">
    <source>
        <dbReference type="PROSITE" id="PS50240"/>
    </source>
</evidence>
<dbReference type="PANTHER" id="PTHR24276">
    <property type="entry name" value="POLYSERASE-RELATED"/>
    <property type="match status" value="1"/>
</dbReference>
<dbReference type="InterPro" id="IPR050430">
    <property type="entry name" value="Peptidase_S1"/>
</dbReference>
<organism evidence="6 7">
    <name type="scientific">Manduca sexta</name>
    <name type="common">Tobacco hawkmoth</name>
    <name type="synonym">Tobacco hornworm</name>
    <dbReference type="NCBI Taxonomy" id="7130"/>
    <lineage>
        <taxon>Eukaryota</taxon>
        <taxon>Metazoa</taxon>
        <taxon>Ecdysozoa</taxon>
        <taxon>Arthropoda</taxon>
        <taxon>Hexapoda</taxon>
        <taxon>Insecta</taxon>
        <taxon>Pterygota</taxon>
        <taxon>Neoptera</taxon>
        <taxon>Endopterygota</taxon>
        <taxon>Lepidoptera</taxon>
        <taxon>Glossata</taxon>
        <taxon>Ditrysia</taxon>
        <taxon>Bombycoidea</taxon>
        <taxon>Sphingidae</taxon>
        <taxon>Sphinginae</taxon>
        <taxon>Sphingini</taxon>
        <taxon>Manduca</taxon>
    </lineage>
</organism>
<proteinExistence type="predicted"/>
<dbReference type="OrthoDB" id="7444286at2759"/>
<name>A0A922CDW1_MANSE</name>
<evidence type="ECO:0000313" key="6">
    <source>
        <dbReference type="EMBL" id="KAG6443285.1"/>
    </source>
</evidence>
<keyword evidence="1" id="KW-0645">Protease</keyword>